<comment type="similarity">
    <text evidence="1">Belongs to the Tevenvirinae portal protein family.</text>
</comment>
<dbReference type="InterPro" id="IPR010823">
    <property type="entry name" value="Portal_Gp20"/>
</dbReference>
<dbReference type="GO" id="GO:0019072">
    <property type="term" value="P:viral genome packaging"/>
    <property type="evidence" value="ECO:0007669"/>
    <property type="project" value="UniProtKB-UniRule"/>
</dbReference>
<evidence type="ECO:0000313" key="3">
    <source>
        <dbReference type="EMBL" id="AUG87766.1"/>
    </source>
</evidence>
<dbReference type="HAMAP" id="MF_04114">
    <property type="entry name" value="PORTAL_T4"/>
    <property type="match status" value="1"/>
</dbReference>
<comment type="subunit">
    <text evidence="1">Homododecamer. Interacts with the large terminase subunit. Interacts with the major capsid protein. Interacts with the capsid vertex protein.</text>
</comment>
<sequence length="560" mass="63321">MAYGKGFFGLFSGGGLVDAKVDTDKYVQSQEEKLLSKATVVALDDAQDGSVILQGGANTYNYVGVESELLNVKQLVEEYQSMAQQPEIRKAVDIIINDVVTCEEDETPVTINLDKVEGISEDLKEQITECFKEIMNLLDFDDTAYQKIRKWYVEGRQAYHVVTDPTKPGNGIQKLVMLDSRCIRPVYVVEKTMREGGIEAIEKVTLKYYYNPNYNRNQFTGQSGTSQNFQPSQQELVFDEESIVYVDSGEDPLANGVVPGLLNPAIRPLNNLVTVEDATVIYAITRAPEKRAFYLDVGTLGKKSAEEYMTMMMGKFKNRLAFDRSTGKITGNSHLMGIAEDYWLPRREGQNATEISTVGGGDQLGQMDHVNYFLEKLYSSLFIPKSRIQEEGSINIGGSNLAEITQEELRFNKFCAGLRRRYSKFFSEFLRRQLILKKITDEQDWVEKIQPFVTFEFTSDSFIREQQENEMLAGRLSALTGVEPYIGTFFSIDYAMRNIMRMSDEEIKAQQEKIKEEKDKGMYPKVQADESGGFSGQDVSPLKWRPEVVPFQGTPGGVEE</sequence>
<keyword evidence="1" id="KW-0231">Viral genome packaging</keyword>
<dbReference type="Proteomes" id="UP000241701">
    <property type="component" value="Segment"/>
</dbReference>
<keyword evidence="4" id="KW-1185">Reference proteome</keyword>
<feature type="compositionally biased region" description="Basic and acidic residues" evidence="2">
    <location>
        <begin position="510"/>
        <end position="522"/>
    </location>
</feature>
<gene>
    <name evidence="3" type="ORF">CPT_Menlow_065</name>
</gene>
<dbReference type="GO" id="GO:0019028">
    <property type="term" value="C:viral capsid"/>
    <property type="evidence" value="ECO:0007669"/>
    <property type="project" value="UniProtKB-UniRule"/>
</dbReference>
<dbReference type="GO" id="GO:0099000">
    <property type="term" value="P:symbiont genome ejection through host cell envelope, contractile tail mechanism"/>
    <property type="evidence" value="ECO:0007669"/>
    <property type="project" value="UniProtKB-UniRule"/>
</dbReference>
<keyword evidence="1" id="KW-1188">Viral release from host cell</keyword>
<organism evidence="3 4">
    <name type="scientific">Klebsiella phage Menlow</name>
    <dbReference type="NCBI Taxonomy" id="2054273"/>
    <lineage>
        <taxon>Viruses</taxon>
        <taxon>Duplodnaviria</taxon>
        <taxon>Heunggongvirae</taxon>
        <taxon>Uroviricota</taxon>
        <taxon>Caudoviricetes</taxon>
        <taxon>Pantevenvirales</taxon>
        <taxon>Ackermannviridae</taxon>
        <taxon>Taipeivirus</taxon>
        <taxon>Taipeivirus menlow</taxon>
    </lineage>
</organism>
<comment type="function">
    <text evidence="1">Forms the portal vertex of the capsid. This portal plays critical roles in head assembly, genome packaging, neck/tail attachment, and genome ejection. The portal protein multimerizes as a single ring-shaped homododecamer arranged around a central channel. Binds to the terminase subunits to form the packaging machine.</text>
</comment>
<dbReference type="GO" id="GO:0019076">
    <property type="term" value="P:viral release from host cell"/>
    <property type="evidence" value="ECO:0007669"/>
    <property type="project" value="UniProtKB-UniRule"/>
</dbReference>
<keyword evidence="1" id="KW-1242">Viral contractile tail ejection system</keyword>
<proteinExistence type="inferred from homology"/>
<keyword evidence="1" id="KW-1162">Viral penetration into host cytoplasm</keyword>
<accession>A0A2H5BNR9</accession>
<dbReference type="EMBL" id="MG428990">
    <property type="protein sequence ID" value="AUG87766.1"/>
    <property type="molecule type" value="Genomic_DNA"/>
</dbReference>
<keyword evidence="1" id="KW-0946">Virion</keyword>
<feature type="region of interest" description="Disordered" evidence="2">
    <location>
        <begin position="510"/>
        <end position="560"/>
    </location>
</feature>
<keyword evidence="1" id="KW-1171">Viral genome ejection through host cell envelope</keyword>
<keyword evidence="1" id="KW-1160">Virus entry into host cell</keyword>
<comment type="subcellular location">
    <subcellularLocation>
        <location evidence="1">Virion</location>
    </subcellularLocation>
    <text evidence="1">Located at a unique 5-fold vertex of the icosahedral capsid.</text>
</comment>
<dbReference type="Pfam" id="PF07230">
    <property type="entry name" value="Portal_T4"/>
    <property type="match status" value="1"/>
</dbReference>
<evidence type="ECO:0000256" key="1">
    <source>
        <dbReference type="HAMAP-Rule" id="MF_04114"/>
    </source>
</evidence>
<evidence type="ECO:0000256" key="2">
    <source>
        <dbReference type="SAM" id="MobiDB-lite"/>
    </source>
</evidence>
<reference evidence="4" key="1">
    <citation type="submission" date="2017-11" db="EMBL/GenBank/DDBJ databases">
        <title>Complete Genome of Klebsiella pneumoniae Myophage Menlow.</title>
        <authorList>
            <person name="Newkirk H.N."/>
            <person name="Lessor L."/>
            <person name="Liu M."/>
        </authorList>
    </citation>
    <scope>NUCLEOTIDE SEQUENCE [LARGE SCALE GENOMIC DNA]</scope>
</reference>
<keyword evidence="1" id="KW-0118">Viral capsid assembly</keyword>
<protein>
    <recommendedName>
        <fullName evidence="1">Portal protein</fullName>
    </recommendedName>
    <alternativeName>
        <fullName evidence="1">gp20</fullName>
    </alternativeName>
</protein>
<evidence type="ECO:0000313" key="4">
    <source>
        <dbReference type="Proteomes" id="UP000241701"/>
    </source>
</evidence>
<name>A0A2H5BNR9_9CAUD</name>
<keyword evidence="1" id="KW-0167">Capsid protein</keyword>